<sequence length="218" mass="25730">MAKQGKRNTYDRIVDASLELFNTEGERKISTNHIAAHLSISPGNLYYHFRNKDEIILQLFKRYRSELSEILNRSETPKDMNGMIDYFLEVFDVMWRYRFLFADVNTLLMRNSELSGEYQNFTWKQVSPMVHTHLQRLIDGGALKGEVLDIDALALNIWLICRYWFVFDGSLNNHQLDEKSKVRGLLQVFNLLRPYVRDEFMAQYNDGLTVLQHRLEAN</sequence>
<reference evidence="4 5" key="1">
    <citation type="journal article" date="2022" name="Res Sq">
        <title>Evolution of multicellular longitudinally dividing oral cavity symbionts (Neisseriaceae).</title>
        <authorList>
            <person name="Nyongesa S."/>
            <person name="Weber P."/>
            <person name="Bernet E."/>
            <person name="Pullido F."/>
            <person name="Nieckarz M."/>
            <person name="Delaby M."/>
            <person name="Nieves C."/>
            <person name="Viehboeck T."/>
            <person name="Krause N."/>
            <person name="Rivera-Millot A."/>
            <person name="Nakamura A."/>
            <person name="Vischer N."/>
            <person name="VanNieuwenhze M."/>
            <person name="Brun Y."/>
            <person name="Cava F."/>
            <person name="Bulgheresi S."/>
            <person name="Veyrier F."/>
        </authorList>
    </citation>
    <scope>NUCLEOTIDE SEQUENCE [LARGE SCALE GENOMIC DNA]</scope>
    <source>
        <strain evidence="4 5">SN4</strain>
    </source>
</reference>
<name>A0ABY4DZU5_9NEIS</name>
<dbReference type="Pfam" id="PF00440">
    <property type="entry name" value="TetR_N"/>
    <property type="match status" value="1"/>
</dbReference>
<dbReference type="Pfam" id="PF13972">
    <property type="entry name" value="TetR"/>
    <property type="match status" value="1"/>
</dbReference>
<dbReference type="InterPro" id="IPR009057">
    <property type="entry name" value="Homeodomain-like_sf"/>
</dbReference>
<accession>A0ABY4DZU5</accession>
<dbReference type="PRINTS" id="PR00455">
    <property type="entry name" value="HTHTETR"/>
</dbReference>
<feature type="DNA-binding region" description="H-T-H motif" evidence="2">
    <location>
        <begin position="30"/>
        <end position="49"/>
    </location>
</feature>
<dbReference type="PROSITE" id="PS50977">
    <property type="entry name" value="HTH_TETR_2"/>
    <property type="match status" value="1"/>
</dbReference>
<dbReference type="SUPFAM" id="SSF46689">
    <property type="entry name" value="Homeodomain-like"/>
    <property type="match status" value="1"/>
</dbReference>
<evidence type="ECO:0000313" key="5">
    <source>
        <dbReference type="Proteomes" id="UP000832011"/>
    </source>
</evidence>
<dbReference type="PANTHER" id="PTHR43479">
    <property type="entry name" value="ACREF/ENVCD OPERON REPRESSOR-RELATED"/>
    <property type="match status" value="1"/>
</dbReference>
<dbReference type="EMBL" id="CP091511">
    <property type="protein sequence ID" value="UOO88588.1"/>
    <property type="molecule type" value="Genomic_DNA"/>
</dbReference>
<dbReference type="PANTHER" id="PTHR43479:SF12">
    <property type="entry name" value="TRANSCRIPTIONAL REGULATORY PROTEIN"/>
    <property type="match status" value="1"/>
</dbReference>
<dbReference type="InterPro" id="IPR025722">
    <property type="entry name" value="TetR"/>
</dbReference>
<evidence type="ECO:0000313" key="4">
    <source>
        <dbReference type="EMBL" id="UOO88588.1"/>
    </source>
</evidence>
<evidence type="ECO:0000256" key="2">
    <source>
        <dbReference type="PROSITE-ProRule" id="PRU00335"/>
    </source>
</evidence>
<protein>
    <submittedName>
        <fullName evidence="4">TetR/AcrR family transcriptional regulator</fullName>
    </submittedName>
</protein>
<organism evidence="4 5">
    <name type="scientific">Vitreoscilla massiliensis</name>
    <dbReference type="NCBI Taxonomy" id="1689272"/>
    <lineage>
        <taxon>Bacteria</taxon>
        <taxon>Pseudomonadati</taxon>
        <taxon>Pseudomonadota</taxon>
        <taxon>Betaproteobacteria</taxon>
        <taxon>Neisseriales</taxon>
        <taxon>Neisseriaceae</taxon>
        <taxon>Vitreoscilla</taxon>
    </lineage>
</organism>
<evidence type="ECO:0000256" key="1">
    <source>
        <dbReference type="ARBA" id="ARBA00023125"/>
    </source>
</evidence>
<dbReference type="Proteomes" id="UP000832011">
    <property type="component" value="Chromosome"/>
</dbReference>
<evidence type="ECO:0000259" key="3">
    <source>
        <dbReference type="PROSITE" id="PS50977"/>
    </source>
</evidence>
<proteinExistence type="predicted"/>
<gene>
    <name evidence="4" type="ORF">LVJ82_14115</name>
</gene>
<feature type="domain" description="HTH tetR-type" evidence="3">
    <location>
        <begin position="7"/>
        <end position="67"/>
    </location>
</feature>
<dbReference type="InterPro" id="IPR001647">
    <property type="entry name" value="HTH_TetR"/>
</dbReference>
<keyword evidence="5" id="KW-1185">Reference proteome</keyword>
<dbReference type="Gene3D" id="1.10.357.10">
    <property type="entry name" value="Tetracycline Repressor, domain 2"/>
    <property type="match status" value="1"/>
</dbReference>
<dbReference type="RefSeq" id="WP_058357722.1">
    <property type="nucleotide sequence ID" value="NZ_CABKVG010000010.1"/>
</dbReference>
<keyword evidence="1 2" id="KW-0238">DNA-binding</keyword>
<dbReference type="InterPro" id="IPR050624">
    <property type="entry name" value="HTH-type_Tx_Regulator"/>
</dbReference>